<evidence type="ECO:0000313" key="2">
    <source>
        <dbReference type="Proteomes" id="UP001500782"/>
    </source>
</evidence>
<name>A0ABN0VS58_9BACI</name>
<accession>A0ABN0VS58</accession>
<keyword evidence="2" id="KW-1185">Reference proteome</keyword>
<dbReference type="EMBL" id="BAAADJ010000004">
    <property type="protein sequence ID" value="GAA0316005.1"/>
    <property type="molecule type" value="Genomic_DNA"/>
</dbReference>
<dbReference type="NCBIfam" id="NF038310">
    <property type="entry name" value="lysogeny_AimR"/>
    <property type="match status" value="1"/>
</dbReference>
<organism evidence="1 2">
    <name type="scientific">Bacillus carboniphilus</name>
    <dbReference type="NCBI Taxonomy" id="86663"/>
    <lineage>
        <taxon>Bacteria</taxon>
        <taxon>Bacillati</taxon>
        <taxon>Bacillota</taxon>
        <taxon>Bacilli</taxon>
        <taxon>Bacillales</taxon>
        <taxon>Bacillaceae</taxon>
        <taxon>Bacillus</taxon>
    </lineage>
</organism>
<evidence type="ECO:0000313" key="1">
    <source>
        <dbReference type="EMBL" id="GAA0316005.1"/>
    </source>
</evidence>
<dbReference type="RefSeq" id="WP_343795743.1">
    <property type="nucleotide sequence ID" value="NZ_BAAADJ010000004.1"/>
</dbReference>
<protein>
    <submittedName>
        <fullName evidence="1">Uncharacterized protein</fullName>
    </submittedName>
</protein>
<dbReference type="InterPro" id="IPR047705">
    <property type="entry name" value="AimR-like"/>
</dbReference>
<dbReference type="Pfam" id="PF22871">
    <property type="entry name" value="AimR"/>
    <property type="match status" value="1"/>
</dbReference>
<dbReference type="Proteomes" id="UP001500782">
    <property type="component" value="Unassembled WGS sequence"/>
</dbReference>
<gene>
    <name evidence="1" type="ORF">GCM10008967_03200</name>
</gene>
<proteinExistence type="predicted"/>
<sequence length="382" mass="45272">MMKLTDLLLQISYDLHYSPNDWAKELNIPLNEVGSYFTGEKEVPFFPFLLLVRQNYQDYEKQKAIFSTYAETLYTAPNILYAMELTSQMGEIELLNKLIEKGNTSSDSIVQEWAEMYTFLHNRDKIREDDFFYNTKKATLKSTEMQILLETLRAYILTDLEANMSIDKLYDDVSPQLEKVENEYIRNALQTRLHSSTVYSMLRLNLVGKVRKIGEQYLNDEEAKLCFPIKYTYILHRYAMSFLYENPDKAIKRLEDSIDILKQLPNAAARHYINEHEKSIAFVKNLWEIDQPEPDDIPEKIHYFIAQHQYEKAQALLLELKKKQPLTEFQDYYWGIAFSDEKALQRSYERFRSNGNFFFAVLPVRQLSRISLERLKNKKLKN</sequence>
<reference evidence="1 2" key="1">
    <citation type="journal article" date="2019" name="Int. J. Syst. Evol. Microbiol.">
        <title>The Global Catalogue of Microorganisms (GCM) 10K type strain sequencing project: providing services to taxonomists for standard genome sequencing and annotation.</title>
        <authorList>
            <consortium name="The Broad Institute Genomics Platform"/>
            <consortium name="The Broad Institute Genome Sequencing Center for Infectious Disease"/>
            <person name="Wu L."/>
            <person name="Ma J."/>
        </authorList>
    </citation>
    <scope>NUCLEOTIDE SEQUENCE [LARGE SCALE GENOMIC DNA]</scope>
    <source>
        <strain evidence="1 2">JCM 9731</strain>
    </source>
</reference>
<comment type="caution">
    <text evidence="1">The sequence shown here is derived from an EMBL/GenBank/DDBJ whole genome shotgun (WGS) entry which is preliminary data.</text>
</comment>